<proteinExistence type="predicted"/>
<dbReference type="CDD" id="cd00170">
    <property type="entry name" value="SEC14"/>
    <property type="match status" value="1"/>
</dbReference>
<organism evidence="2 3">
    <name type="scientific">Tetrahymena thermophila (strain SB210)</name>
    <dbReference type="NCBI Taxonomy" id="312017"/>
    <lineage>
        <taxon>Eukaryota</taxon>
        <taxon>Sar</taxon>
        <taxon>Alveolata</taxon>
        <taxon>Ciliophora</taxon>
        <taxon>Intramacronucleata</taxon>
        <taxon>Oligohymenophorea</taxon>
        <taxon>Hymenostomatida</taxon>
        <taxon>Tetrahymenina</taxon>
        <taxon>Tetrahymenidae</taxon>
        <taxon>Tetrahymena</taxon>
    </lineage>
</organism>
<dbReference type="SMART" id="SM00516">
    <property type="entry name" value="SEC14"/>
    <property type="match status" value="1"/>
</dbReference>
<name>Q22MA8_TETTS</name>
<evidence type="ECO:0000313" key="2">
    <source>
        <dbReference type="EMBL" id="EAR86555.2"/>
    </source>
</evidence>
<gene>
    <name evidence="2" type="ORF">TTHERM_00037110</name>
</gene>
<dbReference type="RefSeq" id="XP_977112.2">
    <property type="nucleotide sequence ID" value="XM_972019.3"/>
</dbReference>
<dbReference type="InParanoid" id="Q22MA8"/>
<dbReference type="HOGENOM" id="CLU_058726_0_0_1"/>
<evidence type="ECO:0000313" key="3">
    <source>
        <dbReference type="Proteomes" id="UP000009168"/>
    </source>
</evidence>
<dbReference type="SUPFAM" id="SSF52087">
    <property type="entry name" value="CRAL/TRIO domain"/>
    <property type="match status" value="1"/>
</dbReference>
<dbReference type="Pfam" id="PF00650">
    <property type="entry name" value="CRAL_TRIO"/>
    <property type="match status" value="1"/>
</dbReference>
<dbReference type="SUPFAM" id="SSF46938">
    <property type="entry name" value="CRAL/TRIO N-terminal domain"/>
    <property type="match status" value="1"/>
</dbReference>
<dbReference type="InterPro" id="IPR036865">
    <property type="entry name" value="CRAL-TRIO_dom_sf"/>
</dbReference>
<evidence type="ECO:0000259" key="1">
    <source>
        <dbReference type="PROSITE" id="PS50191"/>
    </source>
</evidence>
<dbReference type="InterPro" id="IPR001251">
    <property type="entry name" value="CRAL-TRIO_dom"/>
</dbReference>
<dbReference type="KEGG" id="tet:TTHERM_00037110"/>
<dbReference type="InterPro" id="IPR036273">
    <property type="entry name" value="CRAL/TRIO_N_dom_sf"/>
</dbReference>
<dbReference type="eggNOG" id="KOG1471">
    <property type="taxonomic scope" value="Eukaryota"/>
</dbReference>
<dbReference type="EMBL" id="GG662720">
    <property type="protein sequence ID" value="EAR86555.2"/>
    <property type="molecule type" value="Genomic_DNA"/>
</dbReference>
<dbReference type="AlphaFoldDB" id="Q22MA8"/>
<dbReference type="OrthoDB" id="75724at2759"/>
<keyword evidence="3" id="KW-1185">Reference proteome</keyword>
<dbReference type="Gene3D" id="3.40.525.10">
    <property type="entry name" value="CRAL-TRIO lipid binding domain"/>
    <property type="match status" value="1"/>
</dbReference>
<dbReference type="Proteomes" id="UP000009168">
    <property type="component" value="Unassembled WGS sequence"/>
</dbReference>
<feature type="domain" description="CRAL-TRIO" evidence="1">
    <location>
        <begin position="120"/>
        <end position="281"/>
    </location>
</feature>
<accession>Q22MA8</accession>
<protein>
    <submittedName>
        <fullName evidence="2">CRAL TRIO domain protein</fullName>
    </submittedName>
</protein>
<reference evidence="3" key="1">
    <citation type="journal article" date="2006" name="PLoS Biol.">
        <title>Macronuclear genome sequence of the ciliate Tetrahymena thermophila, a model eukaryote.</title>
        <authorList>
            <person name="Eisen J.A."/>
            <person name="Coyne R.S."/>
            <person name="Wu M."/>
            <person name="Wu D."/>
            <person name="Thiagarajan M."/>
            <person name="Wortman J.R."/>
            <person name="Badger J.H."/>
            <person name="Ren Q."/>
            <person name="Amedeo P."/>
            <person name="Jones K.M."/>
            <person name="Tallon L.J."/>
            <person name="Delcher A.L."/>
            <person name="Salzberg S.L."/>
            <person name="Silva J.C."/>
            <person name="Haas B.J."/>
            <person name="Majoros W.H."/>
            <person name="Farzad M."/>
            <person name="Carlton J.M."/>
            <person name="Smith R.K. Jr."/>
            <person name="Garg J."/>
            <person name="Pearlman R.E."/>
            <person name="Karrer K.M."/>
            <person name="Sun L."/>
            <person name="Manning G."/>
            <person name="Elde N.C."/>
            <person name="Turkewitz A.P."/>
            <person name="Asai D.J."/>
            <person name="Wilkes D.E."/>
            <person name="Wang Y."/>
            <person name="Cai H."/>
            <person name="Collins K."/>
            <person name="Stewart B.A."/>
            <person name="Lee S.R."/>
            <person name="Wilamowska K."/>
            <person name="Weinberg Z."/>
            <person name="Ruzzo W.L."/>
            <person name="Wloga D."/>
            <person name="Gaertig J."/>
            <person name="Frankel J."/>
            <person name="Tsao C.-C."/>
            <person name="Gorovsky M.A."/>
            <person name="Keeling P.J."/>
            <person name="Waller R.F."/>
            <person name="Patron N.J."/>
            <person name="Cherry J.M."/>
            <person name="Stover N.A."/>
            <person name="Krieger C.J."/>
            <person name="del Toro C."/>
            <person name="Ryder H.F."/>
            <person name="Williamson S.C."/>
            <person name="Barbeau R.A."/>
            <person name="Hamilton E.P."/>
            <person name="Orias E."/>
        </authorList>
    </citation>
    <scope>NUCLEOTIDE SEQUENCE [LARGE SCALE GENOMIC DNA]</scope>
    <source>
        <strain evidence="3">SB210</strain>
    </source>
</reference>
<dbReference type="GeneID" id="7844736"/>
<dbReference type="PROSITE" id="PS50191">
    <property type="entry name" value="CRAL_TRIO"/>
    <property type="match status" value="1"/>
</dbReference>
<sequence length="291" mass="33689">MEEVKNIDPAVGFDPSYLRPPADYVNIKHEDKYILHGEGKKAGRKIYHNTQFSAFEQQGIAQFKQVLEKDQEIKLPSDWTDVDNLKMCYSARFDMQKCIKQTKEHIAWRNDVDMHTIDEESKKLLESGFVYLLGRDKQYRPVVVLDCTKINVKKQGEKNVMRALCVLQDMIKKYMFVNYHIENWVFIIDTGGMGLFDLPINALKMIIGAMSINYCACMDKVFILNPSFGLNASWSVVSAMMDHESAEKITMLKKDKYPKILEKIPAEMLEQKFGGKVPNVTQFWPPVDIYH</sequence>
<dbReference type="OMA" id="IHEQFQV"/>
<dbReference type="STRING" id="312017.Q22MA8"/>
<dbReference type="PANTHER" id="PTHR46818">
    <property type="entry name" value="DOMAIN-CONTAINING PROTEIN, PUTATIVE-RELATED"/>
    <property type="match status" value="1"/>
</dbReference>
<dbReference type="PANTHER" id="PTHR46818:SF1">
    <property type="entry name" value="CHROMOSOME UNDETERMINED SCAFFOLD_125, WHOLE GENOME SHOTGUN SEQUENCE"/>
    <property type="match status" value="1"/>
</dbReference>